<gene>
    <name evidence="4" type="ORF">SAMN04488523_107108</name>
</gene>
<dbReference type="Gene3D" id="3.40.50.2300">
    <property type="match status" value="1"/>
</dbReference>
<evidence type="ECO:0000313" key="5">
    <source>
        <dbReference type="Proteomes" id="UP000198977"/>
    </source>
</evidence>
<dbReference type="InterPro" id="IPR001789">
    <property type="entry name" value="Sig_transdc_resp-reg_receiver"/>
</dbReference>
<reference evidence="4 5" key="1">
    <citation type="submission" date="2016-10" db="EMBL/GenBank/DDBJ databases">
        <authorList>
            <person name="de Groot N.N."/>
        </authorList>
    </citation>
    <scope>NUCLEOTIDE SEQUENCE [LARGE SCALE GENOMIC DNA]</scope>
    <source>
        <strain evidence="4 5">DSM 11443</strain>
    </source>
</reference>
<dbReference type="PANTHER" id="PTHR44591:SF3">
    <property type="entry name" value="RESPONSE REGULATORY DOMAIN-CONTAINING PROTEIN"/>
    <property type="match status" value="1"/>
</dbReference>
<sequence length="140" mass="15467">MTVKKVIMQPSVVFRAEKDIMIRLLHVEDDADIREIAKMALELSGEFDVLQCSSGEEALATVVGFKPDVILLDMMMPGMTGRQTLEEIRQLDGLKETPAIFMTARAQHAEIEELLSIGAVDVISKPFDPMSLADSIKSSM</sequence>
<proteinExistence type="predicted"/>
<dbReference type="InterPro" id="IPR011006">
    <property type="entry name" value="CheY-like_superfamily"/>
</dbReference>
<dbReference type="PROSITE" id="PS50110">
    <property type="entry name" value="RESPONSE_REGULATORY"/>
    <property type="match status" value="1"/>
</dbReference>
<evidence type="ECO:0000313" key="4">
    <source>
        <dbReference type="EMBL" id="SFE44131.1"/>
    </source>
</evidence>
<evidence type="ECO:0000259" key="3">
    <source>
        <dbReference type="PROSITE" id="PS50110"/>
    </source>
</evidence>
<feature type="domain" description="Response regulatory" evidence="3">
    <location>
        <begin position="23"/>
        <end position="140"/>
    </location>
</feature>
<dbReference type="Pfam" id="PF00072">
    <property type="entry name" value="Response_reg"/>
    <property type="match status" value="1"/>
</dbReference>
<protein>
    <submittedName>
        <fullName evidence="4">Response regulator receiver domain-containing protein</fullName>
    </submittedName>
</protein>
<accession>A0A1I2AJI9</accession>
<dbReference type="AlphaFoldDB" id="A0A1I2AJI9"/>
<dbReference type="STRING" id="74348.SAMN04488523_107108"/>
<dbReference type="SMART" id="SM00448">
    <property type="entry name" value="REC"/>
    <property type="match status" value="1"/>
</dbReference>
<dbReference type="Proteomes" id="UP000198977">
    <property type="component" value="Unassembled WGS sequence"/>
</dbReference>
<dbReference type="EMBL" id="FOMW01000007">
    <property type="protein sequence ID" value="SFE44131.1"/>
    <property type="molecule type" value="Genomic_DNA"/>
</dbReference>
<feature type="modified residue" description="4-aspartylphosphate" evidence="2">
    <location>
        <position position="73"/>
    </location>
</feature>
<keyword evidence="5" id="KW-1185">Reference proteome</keyword>
<name>A0A1I2AJI9_9RHOB</name>
<organism evidence="4 5">
    <name type="scientific">Sulfitobacter brevis</name>
    <dbReference type="NCBI Taxonomy" id="74348"/>
    <lineage>
        <taxon>Bacteria</taxon>
        <taxon>Pseudomonadati</taxon>
        <taxon>Pseudomonadota</taxon>
        <taxon>Alphaproteobacteria</taxon>
        <taxon>Rhodobacterales</taxon>
        <taxon>Roseobacteraceae</taxon>
        <taxon>Sulfitobacter</taxon>
    </lineage>
</organism>
<dbReference type="PANTHER" id="PTHR44591">
    <property type="entry name" value="STRESS RESPONSE REGULATOR PROTEIN 1"/>
    <property type="match status" value="1"/>
</dbReference>
<evidence type="ECO:0000256" key="1">
    <source>
        <dbReference type="ARBA" id="ARBA00022553"/>
    </source>
</evidence>
<dbReference type="GO" id="GO:0000160">
    <property type="term" value="P:phosphorelay signal transduction system"/>
    <property type="evidence" value="ECO:0007669"/>
    <property type="project" value="InterPro"/>
</dbReference>
<evidence type="ECO:0000256" key="2">
    <source>
        <dbReference type="PROSITE-ProRule" id="PRU00169"/>
    </source>
</evidence>
<dbReference type="InterPro" id="IPR050595">
    <property type="entry name" value="Bact_response_regulator"/>
</dbReference>
<keyword evidence="1 2" id="KW-0597">Phosphoprotein</keyword>
<dbReference type="SUPFAM" id="SSF52172">
    <property type="entry name" value="CheY-like"/>
    <property type="match status" value="1"/>
</dbReference>